<dbReference type="SUPFAM" id="SSF58104">
    <property type="entry name" value="Methyl-accepting chemotaxis protein (MCP) signaling domain"/>
    <property type="match status" value="1"/>
</dbReference>
<evidence type="ECO:0000256" key="1">
    <source>
        <dbReference type="ARBA" id="ARBA00023224"/>
    </source>
</evidence>
<dbReference type="Proteomes" id="UP000297597">
    <property type="component" value="Unassembled WGS sequence"/>
</dbReference>
<protein>
    <submittedName>
        <fullName evidence="7">Methyl-accepting chemotaxis protein McpA</fullName>
    </submittedName>
</protein>
<dbReference type="InterPro" id="IPR003660">
    <property type="entry name" value="HAMP_dom"/>
</dbReference>
<comment type="similarity">
    <text evidence="2">Belongs to the methyl-accepting chemotaxis (MCP) protein family.</text>
</comment>
<comment type="caution">
    <text evidence="7">The sequence shown here is derived from an EMBL/GenBank/DDBJ whole genome shotgun (WGS) entry which is preliminary data.</text>
</comment>
<dbReference type="InterPro" id="IPR029151">
    <property type="entry name" value="Sensor-like_sf"/>
</dbReference>
<sequence>MKIKLPGLGLQKKRLSVTTKIAVALCLLITFLMSALGTSFFVRERAFFEKEFQEKGWTIVHTLLQFTGSYFQNGDVQTMKILLRKAGSYQDISYVMLLDANGKVIASTDEAQVGSLINDETTKQALAANVETVKLHKNEQGEQDALDFFSPVTTSMDGVPRGYLRLGLSLAKLDKFSQDTVLNIILTCLAAVIAGIFLSSLITKKILMKPLSDLSAATERLATGDFTYKVPIRNKDELGDLATAFNTMSVHLANLILSVKTSADDINKSAEQMLGRLRTSDNTNVRLSQTFDLLKQGTEEQVALIKQAAGLSNNLFEQSQKTMDCILQVLSEVNKTTQLGGSSVSAISKITASIEDTKKSLERIKDTFKQLEDKTPQIDQTIGSLTNMLEKNKECTVQIALLAARSGDKELADTVESLRRISEESSYHLSQISEELTGIKNTCGAAEASLEDDISILADGKDTIKEVKDFMEKVLLSLSQSKVIIEEAATAAHAQSNSLDNIRQSQAGIVDKLLKTINSSSGAGSDTKLQMESLQYLDSLAKKMVRMVDRLNVLSLQFKI</sequence>
<organism evidence="7 8">
    <name type="scientific">Pelotomaculum propionicicum</name>
    <dbReference type="NCBI Taxonomy" id="258475"/>
    <lineage>
        <taxon>Bacteria</taxon>
        <taxon>Bacillati</taxon>
        <taxon>Bacillota</taxon>
        <taxon>Clostridia</taxon>
        <taxon>Eubacteriales</taxon>
        <taxon>Desulfotomaculaceae</taxon>
        <taxon>Pelotomaculum</taxon>
    </lineage>
</organism>
<feature type="domain" description="Methyl-accepting transducer" evidence="5">
    <location>
        <begin position="276"/>
        <end position="510"/>
    </location>
</feature>
<evidence type="ECO:0000259" key="6">
    <source>
        <dbReference type="PROSITE" id="PS50885"/>
    </source>
</evidence>
<dbReference type="OrthoDB" id="1785403at2"/>
<dbReference type="PROSITE" id="PS50111">
    <property type="entry name" value="CHEMOTAXIS_TRANSDUC_2"/>
    <property type="match status" value="1"/>
</dbReference>
<evidence type="ECO:0000256" key="3">
    <source>
        <dbReference type="PROSITE-ProRule" id="PRU00284"/>
    </source>
</evidence>
<evidence type="ECO:0000256" key="4">
    <source>
        <dbReference type="SAM" id="Phobius"/>
    </source>
</evidence>
<dbReference type="Gene3D" id="6.10.340.10">
    <property type="match status" value="1"/>
</dbReference>
<keyword evidence="1 3" id="KW-0807">Transducer</keyword>
<dbReference type="PANTHER" id="PTHR32089:SF112">
    <property type="entry name" value="LYSOZYME-LIKE PROTEIN-RELATED"/>
    <property type="match status" value="1"/>
</dbReference>
<accession>A0A4Y7RQD0</accession>
<dbReference type="RefSeq" id="WP_134213810.1">
    <property type="nucleotide sequence ID" value="NZ_QFFZ01000019.1"/>
</dbReference>
<dbReference type="CDD" id="cd06225">
    <property type="entry name" value="HAMP"/>
    <property type="match status" value="1"/>
</dbReference>
<dbReference type="AlphaFoldDB" id="A0A4Y7RQD0"/>
<proteinExistence type="inferred from homology"/>
<dbReference type="InterPro" id="IPR004089">
    <property type="entry name" value="MCPsignal_dom"/>
</dbReference>
<dbReference type="Pfam" id="PF00672">
    <property type="entry name" value="HAMP"/>
    <property type="match status" value="1"/>
</dbReference>
<feature type="transmembrane region" description="Helical" evidence="4">
    <location>
        <begin position="21"/>
        <end position="42"/>
    </location>
</feature>
<keyword evidence="4" id="KW-1133">Transmembrane helix</keyword>
<dbReference type="PANTHER" id="PTHR32089">
    <property type="entry name" value="METHYL-ACCEPTING CHEMOTAXIS PROTEIN MCPB"/>
    <property type="match status" value="1"/>
</dbReference>
<evidence type="ECO:0000313" key="7">
    <source>
        <dbReference type="EMBL" id="TEB10950.1"/>
    </source>
</evidence>
<dbReference type="Gene3D" id="3.30.450.20">
    <property type="entry name" value="PAS domain"/>
    <property type="match status" value="1"/>
</dbReference>
<dbReference type="SMART" id="SM00304">
    <property type="entry name" value="HAMP"/>
    <property type="match status" value="1"/>
</dbReference>
<name>A0A4Y7RQD0_9FIRM</name>
<dbReference type="GO" id="GO:0007165">
    <property type="term" value="P:signal transduction"/>
    <property type="evidence" value="ECO:0007669"/>
    <property type="project" value="UniProtKB-KW"/>
</dbReference>
<dbReference type="GO" id="GO:0016020">
    <property type="term" value="C:membrane"/>
    <property type="evidence" value="ECO:0007669"/>
    <property type="project" value="InterPro"/>
</dbReference>
<dbReference type="EMBL" id="QFFZ01000019">
    <property type="protein sequence ID" value="TEB10950.1"/>
    <property type="molecule type" value="Genomic_DNA"/>
</dbReference>
<dbReference type="PROSITE" id="PS50885">
    <property type="entry name" value="HAMP"/>
    <property type="match status" value="1"/>
</dbReference>
<feature type="transmembrane region" description="Helical" evidence="4">
    <location>
        <begin position="181"/>
        <end position="202"/>
    </location>
</feature>
<reference evidence="7 8" key="1">
    <citation type="journal article" date="2018" name="Environ. Microbiol.">
        <title>Novel energy conservation strategies and behaviour of Pelotomaculum schinkii driving syntrophic propionate catabolism.</title>
        <authorList>
            <person name="Hidalgo-Ahumada C.A.P."/>
            <person name="Nobu M.K."/>
            <person name="Narihiro T."/>
            <person name="Tamaki H."/>
            <person name="Liu W.T."/>
            <person name="Kamagata Y."/>
            <person name="Stams A.J.M."/>
            <person name="Imachi H."/>
            <person name="Sousa D.Z."/>
        </authorList>
    </citation>
    <scope>NUCLEOTIDE SEQUENCE [LARGE SCALE GENOMIC DNA]</scope>
    <source>
        <strain evidence="7 8">MGP</strain>
    </source>
</reference>
<evidence type="ECO:0000313" key="8">
    <source>
        <dbReference type="Proteomes" id="UP000297597"/>
    </source>
</evidence>
<keyword evidence="4" id="KW-0812">Transmembrane</keyword>
<keyword evidence="8" id="KW-1185">Reference proteome</keyword>
<feature type="domain" description="HAMP" evidence="6">
    <location>
        <begin position="205"/>
        <end position="257"/>
    </location>
</feature>
<evidence type="ECO:0000259" key="5">
    <source>
        <dbReference type="PROSITE" id="PS50111"/>
    </source>
</evidence>
<evidence type="ECO:0000256" key="2">
    <source>
        <dbReference type="ARBA" id="ARBA00029447"/>
    </source>
</evidence>
<keyword evidence="4" id="KW-0472">Membrane</keyword>
<gene>
    <name evidence="7" type="primary">mcpA_2</name>
    <name evidence="7" type="ORF">Pmgp_01965</name>
</gene>
<dbReference type="SUPFAM" id="SSF103190">
    <property type="entry name" value="Sensory domain-like"/>
    <property type="match status" value="1"/>
</dbReference>